<dbReference type="PANTHER" id="PTHR42786">
    <property type="entry name" value="TRNA/RRNA METHYLTRANSFERASE"/>
    <property type="match status" value="1"/>
</dbReference>
<dbReference type="NCBIfam" id="NF007752">
    <property type="entry name" value="PRK10433.1"/>
    <property type="match status" value="1"/>
</dbReference>
<comment type="similarity">
    <text evidence="1">Belongs to the class IV-like SAM-binding methyltransferase superfamily. RNA methyltransferase TrmH family.</text>
</comment>
<evidence type="ECO:0000256" key="1">
    <source>
        <dbReference type="ARBA" id="ARBA00007228"/>
    </source>
</evidence>
<dbReference type="InterPro" id="IPR029026">
    <property type="entry name" value="tRNA_m1G_MTases_N"/>
</dbReference>
<keyword evidence="8" id="KW-1185">Reference proteome</keyword>
<dbReference type="Gene3D" id="3.40.1280.10">
    <property type="match status" value="1"/>
</dbReference>
<reference evidence="8" key="1">
    <citation type="journal article" date="2019" name="Int. J. Syst. Evol. Microbiol.">
        <title>The Global Catalogue of Microorganisms (GCM) 10K type strain sequencing project: providing services to taxonomists for standard genome sequencing and annotation.</title>
        <authorList>
            <consortium name="The Broad Institute Genomics Platform"/>
            <consortium name="The Broad Institute Genome Sequencing Center for Infectious Disease"/>
            <person name="Wu L."/>
            <person name="Ma J."/>
        </authorList>
    </citation>
    <scope>NUCLEOTIDE SEQUENCE [LARGE SCALE GENOMIC DNA]</scope>
    <source>
        <strain evidence="8">CGMCC 1.15923</strain>
    </source>
</reference>
<keyword evidence="5" id="KW-0963">Cytoplasm</keyword>
<dbReference type="PIRSF" id="PIRSF004808">
    <property type="entry name" value="LasT"/>
    <property type="match status" value="1"/>
</dbReference>
<proteinExistence type="inferred from homology"/>
<evidence type="ECO:0000256" key="4">
    <source>
        <dbReference type="ARBA" id="ARBA00022691"/>
    </source>
</evidence>
<evidence type="ECO:0000259" key="6">
    <source>
        <dbReference type="Pfam" id="PF00588"/>
    </source>
</evidence>
<dbReference type="EMBL" id="BMKE01000031">
    <property type="protein sequence ID" value="GGB53234.1"/>
    <property type="molecule type" value="Genomic_DNA"/>
</dbReference>
<dbReference type="CDD" id="cd18093">
    <property type="entry name" value="SpoU-like_TrmJ"/>
    <property type="match status" value="1"/>
</dbReference>
<keyword evidence="4 5" id="KW-0949">S-adenosyl-L-methionine</keyword>
<protein>
    <recommendedName>
        <fullName evidence="5">tRNA (cytidine/uridine-2'-O-)-methyltransferase TrmJ</fullName>
        <ecNumber evidence="5">2.1.1.200</ecNumber>
    </recommendedName>
    <alternativeName>
        <fullName evidence="5">tRNA (cytidine(32)/uridine(32)-2'-O)-methyltransferase</fullName>
    </alternativeName>
    <alternativeName>
        <fullName evidence="5">tRNA Cm32/Um32 methyltransferase</fullName>
    </alternativeName>
</protein>
<sequence length="244" mass="27599">MRRLITGELTLHMQLYFVLKSPARAENVGAAARAMKTMGFNQMRLVNSRVHEQDKAHWVAHGAQEILEQAEYFDELAPALADMDLVIATTARERGRYRHYLTPKQAIAQVNNKTVQKVALLFGCEESGLSNDDLALADIISYLPLKVSYPSLNLGQAIMLYAYEFSQGLNAETVEKSALVTENPQLRILQQKTEQLFEKVGISQQEKLAEWVSDRLPMLEQRDLNLLHLLYKDLERALLNKGGS</sequence>
<comment type="catalytic activity">
    <reaction evidence="5">
        <text>cytidine(32) in tRNA + S-adenosyl-L-methionine = 2'-O-methylcytidine(32) in tRNA + S-adenosyl-L-homocysteine + H(+)</text>
        <dbReference type="Rhea" id="RHEA:42932"/>
        <dbReference type="Rhea" id="RHEA-COMP:10288"/>
        <dbReference type="Rhea" id="RHEA-COMP:10289"/>
        <dbReference type="ChEBI" id="CHEBI:15378"/>
        <dbReference type="ChEBI" id="CHEBI:57856"/>
        <dbReference type="ChEBI" id="CHEBI:59789"/>
        <dbReference type="ChEBI" id="CHEBI:74495"/>
        <dbReference type="ChEBI" id="CHEBI:82748"/>
        <dbReference type="EC" id="2.1.1.200"/>
    </reaction>
</comment>
<dbReference type="Pfam" id="PF00588">
    <property type="entry name" value="SpoU_methylase"/>
    <property type="match status" value="1"/>
</dbReference>
<feature type="domain" description="tRNA/rRNA methyltransferase SpoU type" evidence="6">
    <location>
        <begin position="15"/>
        <end position="163"/>
    </location>
</feature>
<gene>
    <name evidence="5 7" type="primary">trmJ</name>
    <name evidence="7" type="ORF">GCM10011502_28060</name>
</gene>
<name>A0ABQ1IVL1_9GAMM</name>
<dbReference type="EC" id="2.1.1.200" evidence="5"/>
<keyword evidence="5" id="KW-0819">tRNA processing</keyword>
<comment type="catalytic activity">
    <reaction evidence="5">
        <text>uridine(32) in tRNA + S-adenosyl-L-methionine = 2'-O-methyluridine(32) in tRNA + S-adenosyl-L-homocysteine + H(+)</text>
        <dbReference type="Rhea" id="RHEA:42936"/>
        <dbReference type="Rhea" id="RHEA-COMP:10107"/>
        <dbReference type="Rhea" id="RHEA-COMP:10290"/>
        <dbReference type="ChEBI" id="CHEBI:15378"/>
        <dbReference type="ChEBI" id="CHEBI:57856"/>
        <dbReference type="ChEBI" id="CHEBI:59789"/>
        <dbReference type="ChEBI" id="CHEBI:65315"/>
        <dbReference type="ChEBI" id="CHEBI:74478"/>
        <dbReference type="EC" id="2.1.1.200"/>
    </reaction>
</comment>
<dbReference type="PANTHER" id="PTHR42786:SF1">
    <property type="entry name" value="TRNA (CYTIDINE_URIDINE-2'-O-)-METHYLTRANSFERASE TRMJ"/>
    <property type="match status" value="1"/>
</dbReference>
<evidence type="ECO:0000313" key="7">
    <source>
        <dbReference type="EMBL" id="GGB53234.1"/>
    </source>
</evidence>
<dbReference type="SUPFAM" id="SSF75217">
    <property type="entry name" value="alpha/beta knot"/>
    <property type="match status" value="1"/>
</dbReference>
<keyword evidence="2 5" id="KW-0489">Methyltransferase</keyword>
<evidence type="ECO:0000256" key="2">
    <source>
        <dbReference type="ARBA" id="ARBA00022603"/>
    </source>
</evidence>
<evidence type="ECO:0000256" key="3">
    <source>
        <dbReference type="ARBA" id="ARBA00022679"/>
    </source>
</evidence>
<organism evidence="7 8">
    <name type="scientific">Oceanisphaera marina</name>
    <dbReference type="NCBI Taxonomy" id="2017550"/>
    <lineage>
        <taxon>Bacteria</taxon>
        <taxon>Pseudomonadati</taxon>
        <taxon>Pseudomonadota</taxon>
        <taxon>Gammaproteobacteria</taxon>
        <taxon>Aeromonadales</taxon>
        <taxon>Aeromonadaceae</taxon>
        <taxon>Oceanisphaera</taxon>
    </lineage>
</organism>
<comment type="function">
    <text evidence="5">Catalyzes the formation of 2'O-methylated cytidine (Cm32) or 2'O-methylated uridine (Um32) at position 32 in tRNA.</text>
</comment>
<comment type="subcellular location">
    <subcellularLocation>
        <location evidence="5">Cytoplasm</location>
    </subcellularLocation>
</comment>
<dbReference type="InterPro" id="IPR004384">
    <property type="entry name" value="RNA_MeTrfase_TrmJ/LasT"/>
</dbReference>
<comment type="subunit">
    <text evidence="5">Homodimer.</text>
</comment>
<evidence type="ECO:0000256" key="5">
    <source>
        <dbReference type="RuleBase" id="RU362024"/>
    </source>
</evidence>
<dbReference type="InterPro" id="IPR029028">
    <property type="entry name" value="Alpha/beta_knot_MTases"/>
</dbReference>
<evidence type="ECO:0000313" key="8">
    <source>
        <dbReference type="Proteomes" id="UP000646152"/>
    </source>
</evidence>
<keyword evidence="3" id="KW-0808">Transferase</keyword>
<dbReference type="InterPro" id="IPR001537">
    <property type="entry name" value="SpoU_MeTrfase"/>
</dbReference>
<comment type="caution">
    <text evidence="7">The sequence shown here is derived from an EMBL/GenBank/DDBJ whole genome shotgun (WGS) entry which is preliminary data.</text>
</comment>
<dbReference type="Proteomes" id="UP000646152">
    <property type="component" value="Unassembled WGS sequence"/>
</dbReference>
<accession>A0ABQ1IVL1</accession>
<dbReference type="NCBIfam" id="TIGR00050">
    <property type="entry name" value="rRNA_methyl_1"/>
    <property type="match status" value="1"/>
</dbReference>